<evidence type="ECO:0000256" key="1">
    <source>
        <dbReference type="SAM" id="MobiDB-lite"/>
    </source>
</evidence>
<dbReference type="CDD" id="cd00093">
    <property type="entry name" value="HTH_XRE"/>
    <property type="match status" value="1"/>
</dbReference>
<feature type="domain" description="HTH cro/C1-type" evidence="2">
    <location>
        <begin position="31"/>
        <end position="82"/>
    </location>
</feature>
<evidence type="ECO:0000259" key="2">
    <source>
        <dbReference type="PROSITE" id="PS50943"/>
    </source>
</evidence>
<dbReference type="GO" id="GO:0003677">
    <property type="term" value="F:DNA binding"/>
    <property type="evidence" value="ECO:0007669"/>
    <property type="project" value="InterPro"/>
</dbReference>
<dbReference type="SUPFAM" id="SSF47413">
    <property type="entry name" value="lambda repressor-like DNA-binding domains"/>
    <property type="match status" value="1"/>
</dbReference>
<name>A0A0X3TZ90_9RHOB</name>
<dbReference type="Pfam" id="PF01381">
    <property type="entry name" value="HTH_3"/>
    <property type="match status" value="1"/>
</dbReference>
<dbReference type="InterPro" id="IPR010982">
    <property type="entry name" value="Lambda_DNA-bd_dom_sf"/>
</dbReference>
<dbReference type="EMBL" id="LQBP01000002">
    <property type="protein sequence ID" value="KUJ80972.1"/>
    <property type="molecule type" value="Genomic_DNA"/>
</dbReference>
<evidence type="ECO:0000313" key="4">
    <source>
        <dbReference type="Proteomes" id="UP000053690"/>
    </source>
</evidence>
<accession>A0A0X3TZ90</accession>
<dbReference type="Proteomes" id="UP000053690">
    <property type="component" value="Unassembled WGS sequence"/>
</dbReference>
<gene>
    <name evidence="3" type="ORF">AVO44_03590</name>
</gene>
<dbReference type="RefSeq" id="WP_068332742.1">
    <property type="nucleotide sequence ID" value="NZ_LQBP01000002.1"/>
</dbReference>
<feature type="region of interest" description="Disordered" evidence="1">
    <location>
        <begin position="1"/>
        <end position="28"/>
    </location>
</feature>
<evidence type="ECO:0000313" key="3">
    <source>
        <dbReference type="EMBL" id="KUJ80972.1"/>
    </source>
</evidence>
<dbReference type="PROSITE" id="PS50943">
    <property type="entry name" value="HTH_CROC1"/>
    <property type="match status" value="1"/>
</dbReference>
<comment type="caution">
    <text evidence="3">The sequence shown here is derived from an EMBL/GenBank/DDBJ whole genome shotgun (WGS) entry which is preliminary data.</text>
</comment>
<dbReference type="InterPro" id="IPR001387">
    <property type="entry name" value="Cro/C1-type_HTH"/>
</dbReference>
<sequence>MTESDPSLLPADTAQGAQEKTSSFAEASPLEVREKVGLTISEMAELIGMSEFGYRMWEQETRRPGGPAYKLLALLNAHPKETISRLQQYG</sequence>
<reference evidence="4" key="1">
    <citation type="submission" date="2015-12" db="EMBL/GenBank/DDBJ databases">
        <authorList>
            <person name="Zhang G."/>
            <person name="Stingl U."/>
        </authorList>
    </citation>
    <scope>NUCLEOTIDE SEQUENCE [LARGE SCALE GENOMIC DNA]</scope>
    <source>
        <strain evidence="4">ZGT108</strain>
    </source>
</reference>
<dbReference type="OrthoDB" id="461984at2"/>
<keyword evidence="4" id="KW-1185">Reference proteome</keyword>
<protein>
    <recommendedName>
        <fullName evidence="2">HTH cro/C1-type domain-containing protein</fullName>
    </recommendedName>
</protein>
<dbReference type="AlphaFoldDB" id="A0A0X3TZ90"/>
<feature type="compositionally biased region" description="Polar residues" evidence="1">
    <location>
        <begin position="15"/>
        <end position="25"/>
    </location>
</feature>
<dbReference type="STRING" id="1685378.AVO44_03590"/>
<dbReference type="Gene3D" id="1.10.260.40">
    <property type="entry name" value="lambda repressor-like DNA-binding domains"/>
    <property type="match status" value="1"/>
</dbReference>
<proteinExistence type="predicted"/>
<organism evidence="3 4">
    <name type="scientific">Ruegeria profundi</name>
    <dbReference type="NCBI Taxonomy" id="1685378"/>
    <lineage>
        <taxon>Bacteria</taxon>
        <taxon>Pseudomonadati</taxon>
        <taxon>Pseudomonadota</taxon>
        <taxon>Alphaproteobacteria</taxon>
        <taxon>Rhodobacterales</taxon>
        <taxon>Roseobacteraceae</taxon>
        <taxon>Ruegeria</taxon>
    </lineage>
</organism>